<gene>
    <name evidence="1" type="ORF">BCY86_07720</name>
</gene>
<dbReference type="Proteomes" id="UP000185544">
    <property type="component" value="Chromosome"/>
</dbReference>
<name>A0A1L6MYC8_9BACT</name>
<dbReference type="AlphaFoldDB" id="A0A1L6MYC8"/>
<keyword evidence="2" id="KW-1185">Reference proteome</keyword>
<dbReference type="KEGG" id="pabo:BCY86_07720"/>
<dbReference type="RefSeq" id="WP_075277242.1">
    <property type="nucleotide sequence ID" value="NZ_CP016908.1"/>
</dbReference>
<sequence length="137" mass="15611">MLIRNRPTIVSGYFLKAAQSFLPHYAEVEVVPSEITQIVPYSPHVDLCFVLRNKRHESVFGIILEVLLRCDEERRRRWPICVSEATESLKCPARVLLMAFEPQVRAWAASAIREDFAEWEAFASAKQGSCGSNNVMN</sequence>
<dbReference type="OrthoDB" id="3207839at2"/>
<evidence type="ECO:0000313" key="2">
    <source>
        <dbReference type="Proteomes" id="UP000185544"/>
    </source>
</evidence>
<evidence type="ECO:0000313" key="1">
    <source>
        <dbReference type="EMBL" id="APS00573.1"/>
    </source>
</evidence>
<accession>A0A1L6MYC8</accession>
<proteinExistence type="predicted"/>
<reference evidence="1 2" key="1">
    <citation type="submission" date="2016-08" db="EMBL/GenBank/DDBJ databases">
        <title>Identification and validation of antigenic proteins from Pajaroellobacter abortibovis using de-novo genome sequence assembly and reverse vaccinology.</title>
        <authorList>
            <person name="Welly B.T."/>
            <person name="Miller M.R."/>
            <person name="Stott J.L."/>
            <person name="Blanchard M.T."/>
            <person name="Islas-Trejo A.D."/>
            <person name="O'Rourke S.M."/>
            <person name="Young A.E."/>
            <person name="Medrano J.F."/>
            <person name="Van Eenennaam A.L."/>
        </authorList>
    </citation>
    <scope>NUCLEOTIDE SEQUENCE [LARGE SCALE GENOMIC DNA]</scope>
    <source>
        <strain evidence="1 2">BTF92-0548A/99-0131</strain>
    </source>
</reference>
<organism evidence="1 2">
    <name type="scientific">Pajaroellobacter abortibovis</name>
    <dbReference type="NCBI Taxonomy" id="1882918"/>
    <lineage>
        <taxon>Bacteria</taxon>
        <taxon>Pseudomonadati</taxon>
        <taxon>Myxococcota</taxon>
        <taxon>Polyangia</taxon>
        <taxon>Polyangiales</taxon>
        <taxon>Polyangiaceae</taxon>
    </lineage>
</organism>
<dbReference type="EMBL" id="CP016908">
    <property type="protein sequence ID" value="APS00573.1"/>
    <property type="molecule type" value="Genomic_DNA"/>
</dbReference>
<protein>
    <submittedName>
        <fullName evidence="1">Uncharacterized protein</fullName>
    </submittedName>
</protein>